<dbReference type="AlphaFoldDB" id="A0A919JR41"/>
<reference evidence="2" key="1">
    <citation type="submission" date="2021-01" db="EMBL/GenBank/DDBJ databases">
        <title>Whole genome shotgun sequence of Actinoplanes rishiriensis NBRC 108556.</title>
        <authorList>
            <person name="Komaki H."/>
            <person name="Tamura T."/>
        </authorList>
    </citation>
    <scope>NUCLEOTIDE SEQUENCE</scope>
    <source>
        <strain evidence="2">NBRC 108556</strain>
    </source>
</reference>
<sequence length="68" mass="7213">MGAVVTLVVAVLTGAFAAPAATAGEVSPSKTVEATTAMRRERSFTGRALSFGLMFLQWRPLHSAADFW</sequence>
<evidence type="ECO:0000256" key="1">
    <source>
        <dbReference type="SAM" id="SignalP"/>
    </source>
</evidence>
<keyword evidence="3" id="KW-1185">Reference proteome</keyword>
<organism evidence="2 3">
    <name type="scientific">Paractinoplanes rishiriensis</name>
    <dbReference type="NCBI Taxonomy" id="1050105"/>
    <lineage>
        <taxon>Bacteria</taxon>
        <taxon>Bacillati</taxon>
        <taxon>Actinomycetota</taxon>
        <taxon>Actinomycetes</taxon>
        <taxon>Micromonosporales</taxon>
        <taxon>Micromonosporaceae</taxon>
        <taxon>Paractinoplanes</taxon>
    </lineage>
</organism>
<accession>A0A919JR41</accession>
<dbReference type="EMBL" id="BOMV01000006">
    <property type="protein sequence ID" value="GIE93223.1"/>
    <property type="molecule type" value="Genomic_DNA"/>
</dbReference>
<comment type="caution">
    <text evidence="2">The sequence shown here is derived from an EMBL/GenBank/DDBJ whole genome shotgun (WGS) entry which is preliminary data.</text>
</comment>
<evidence type="ECO:0000313" key="2">
    <source>
        <dbReference type="EMBL" id="GIE93223.1"/>
    </source>
</evidence>
<dbReference type="Proteomes" id="UP000636960">
    <property type="component" value="Unassembled WGS sequence"/>
</dbReference>
<feature type="signal peptide" evidence="1">
    <location>
        <begin position="1"/>
        <end position="17"/>
    </location>
</feature>
<feature type="chain" id="PRO_5037825302" evidence="1">
    <location>
        <begin position="18"/>
        <end position="68"/>
    </location>
</feature>
<keyword evidence="1" id="KW-0732">Signal</keyword>
<gene>
    <name evidence="2" type="ORF">Ari01nite_06880</name>
</gene>
<protein>
    <submittedName>
        <fullName evidence="2">Uncharacterized protein</fullName>
    </submittedName>
</protein>
<name>A0A919JR41_9ACTN</name>
<proteinExistence type="predicted"/>
<evidence type="ECO:0000313" key="3">
    <source>
        <dbReference type="Proteomes" id="UP000636960"/>
    </source>
</evidence>